<keyword evidence="1 6" id="KW-0645">Protease</keyword>
<evidence type="ECO:0000256" key="2">
    <source>
        <dbReference type="ARBA" id="ARBA00022723"/>
    </source>
</evidence>
<keyword evidence="3 6" id="KW-0378">Hydrolase</keyword>
<evidence type="ECO:0000256" key="3">
    <source>
        <dbReference type="ARBA" id="ARBA00022801"/>
    </source>
</evidence>
<keyword evidence="7" id="KW-0732">Signal</keyword>
<dbReference type="EMBL" id="NRHC01000037">
    <property type="protein sequence ID" value="RIY33234.1"/>
    <property type="molecule type" value="Genomic_DNA"/>
</dbReference>
<keyword evidence="10" id="KW-1185">Reference proteome</keyword>
<dbReference type="PANTHER" id="PTHR22726">
    <property type="entry name" value="METALLOENDOPEPTIDASE OMA1"/>
    <property type="match status" value="1"/>
</dbReference>
<name>A0A3A1YAP0_9GAMM</name>
<keyword evidence="2" id="KW-0479">Metal-binding</keyword>
<dbReference type="InterPro" id="IPR051156">
    <property type="entry name" value="Mito/Outer_Membr_Metalloprot"/>
</dbReference>
<evidence type="ECO:0000259" key="8">
    <source>
        <dbReference type="Pfam" id="PF01435"/>
    </source>
</evidence>
<organism evidence="9 10">
    <name type="scientific">Psittacicella hinzii</name>
    <dbReference type="NCBI Taxonomy" id="2028575"/>
    <lineage>
        <taxon>Bacteria</taxon>
        <taxon>Pseudomonadati</taxon>
        <taxon>Pseudomonadota</taxon>
        <taxon>Gammaproteobacteria</taxon>
        <taxon>Pasteurellales</taxon>
        <taxon>Psittacicellaceae</taxon>
        <taxon>Psittacicella</taxon>
    </lineage>
</organism>
<dbReference type="OrthoDB" id="9810445at2"/>
<dbReference type="GO" id="GO:0016020">
    <property type="term" value="C:membrane"/>
    <property type="evidence" value="ECO:0007669"/>
    <property type="project" value="TreeGrafter"/>
</dbReference>
<dbReference type="InterPro" id="IPR001915">
    <property type="entry name" value="Peptidase_M48"/>
</dbReference>
<reference evidence="9 10" key="1">
    <citation type="submission" date="2017-08" db="EMBL/GenBank/DDBJ databases">
        <title>Reclassification of Bisgaard taxon 37 and 44.</title>
        <authorList>
            <person name="Christensen H."/>
        </authorList>
    </citation>
    <scope>NUCLEOTIDE SEQUENCE [LARGE SCALE GENOMIC DNA]</scope>
    <source>
        <strain evidence="9 10">B96_3</strain>
    </source>
</reference>
<evidence type="ECO:0000256" key="1">
    <source>
        <dbReference type="ARBA" id="ARBA00022670"/>
    </source>
</evidence>
<feature type="signal peptide" evidence="7">
    <location>
        <begin position="1"/>
        <end position="30"/>
    </location>
</feature>
<dbReference type="Proteomes" id="UP000265691">
    <property type="component" value="Unassembled WGS sequence"/>
</dbReference>
<comment type="similarity">
    <text evidence="6">Belongs to the peptidase M48 family.</text>
</comment>
<feature type="chain" id="PRO_5017318997" evidence="7">
    <location>
        <begin position="31"/>
        <end position="259"/>
    </location>
</feature>
<dbReference type="Gene3D" id="3.30.2010.10">
    <property type="entry name" value="Metalloproteases ('zincins'), catalytic domain"/>
    <property type="match status" value="1"/>
</dbReference>
<dbReference type="AlphaFoldDB" id="A0A3A1YAP0"/>
<comment type="caution">
    <text evidence="9">The sequence shown here is derived from an EMBL/GenBank/DDBJ whole genome shotgun (WGS) entry which is preliminary data.</text>
</comment>
<sequence>MQIVKKNLAKLTLLSVFSSVLFGCASIANMAGYDSAKLNEMSAQAYAEVRQEEKANIDTTSNTAKRITRVYNRLLPYADKLNNTGVKFDWQLTVIRKDVINAFAMPGGKIVFYTALIEKLNLNDNEIAAIMGHEMIHALNEHSKQRIGQQLIVSGAVVGSSILTGVSSDSLSILADLGVSKPFSRSNETEADIEGLFLMAQAGYNPENAITLWQKMEAYSGGSSFSLLSTHPSDEKRYKTLQENLPKAMEIYNKAIGKS</sequence>
<dbReference type="GO" id="GO:0046872">
    <property type="term" value="F:metal ion binding"/>
    <property type="evidence" value="ECO:0007669"/>
    <property type="project" value="UniProtKB-KW"/>
</dbReference>
<dbReference type="Pfam" id="PF01435">
    <property type="entry name" value="Peptidase_M48"/>
    <property type="match status" value="1"/>
</dbReference>
<feature type="domain" description="Peptidase M48" evidence="8">
    <location>
        <begin position="65"/>
        <end position="243"/>
    </location>
</feature>
<dbReference type="PROSITE" id="PS51257">
    <property type="entry name" value="PROKAR_LIPOPROTEIN"/>
    <property type="match status" value="1"/>
</dbReference>
<dbReference type="CDD" id="cd07331">
    <property type="entry name" value="M48C_Oma1_like"/>
    <property type="match status" value="1"/>
</dbReference>
<evidence type="ECO:0000256" key="5">
    <source>
        <dbReference type="ARBA" id="ARBA00023049"/>
    </source>
</evidence>
<protein>
    <submittedName>
        <fullName evidence="9">Deoxyribonuclease HsdR</fullName>
    </submittedName>
</protein>
<dbReference type="RefSeq" id="WP_119524865.1">
    <property type="nucleotide sequence ID" value="NZ_NRHC01000037.1"/>
</dbReference>
<dbReference type="PANTHER" id="PTHR22726:SF1">
    <property type="entry name" value="METALLOENDOPEPTIDASE OMA1, MITOCHONDRIAL"/>
    <property type="match status" value="1"/>
</dbReference>
<keyword evidence="5 6" id="KW-0482">Metalloprotease</keyword>
<accession>A0A3A1YAP0</accession>
<evidence type="ECO:0000256" key="6">
    <source>
        <dbReference type="RuleBase" id="RU003983"/>
    </source>
</evidence>
<evidence type="ECO:0000313" key="10">
    <source>
        <dbReference type="Proteomes" id="UP000265691"/>
    </source>
</evidence>
<dbReference type="GO" id="GO:0004222">
    <property type="term" value="F:metalloendopeptidase activity"/>
    <property type="evidence" value="ECO:0007669"/>
    <property type="project" value="InterPro"/>
</dbReference>
<evidence type="ECO:0000256" key="7">
    <source>
        <dbReference type="SAM" id="SignalP"/>
    </source>
</evidence>
<comment type="cofactor">
    <cofactor evidence="6">
        <name>Zn(2+)</name>
        <dbReference type="ChEBI" id="CHEBI:29105"/>
    </cofactor>
    <text evidence="6">Binds 1 zinc ion per subunit.</text>
</comment>
<keyword evidence="4 6" id="KW-0862">Zinc</keyword>
<evidence type="ECO:0000313" key="9">
    <source>
        <dbReference type="EMBL" id="RIY33234.1"/>
    </source>
</evidence>
<gene>
    <name evidence="9" type="ORF">CKF54_03315</name>
</gene>
<proteinExistence type="inferred from homology"/>
<evidence type="ECO:0000256" key="4">
    <source>
        <dbReference type="ARBA" id="ARBA00022833"/>
    </source>
</evidence>
<dbReference type="GO" id="GO:0051603">
    <property type="term" value="P:proteolysis involved in protein catabolic process"/>
    <property type="evidence" value="ECO:0007669"/>
    <property type="project" value="TreeGrafter"/>
</dbReference>